<evidence type="ECO:0000313" key="4">
    <source>
        <dbReference type="EMBL" id="KAJ3569469.1"/>
    </source>
</evidence>
<dbReference type="PANTHER" id="PTHR44360">
    <property type="entry name" value="DNAJ HOMOLOG SUBFAMILY B MEMBER 9"/>
    <property type="match status" value="1"/>
</dbReference>
<gene>
    <name evidence="4" type="ORF">NP233_g5023</name>
</gene>
<organism evidence="4 5">
    <name type="scientific">Leucocoprinus birnbaumii</name>
    <dbReference type="NCBI Taxonomy" id="56174"/>
    <lineage>
        <taxon>Eukaryota</taxon>
        <taxon>Fungi</taxon>
        <taxon>Dikarya</taxon>
        <taxon>Basidiomycota</taxon>
        <taxon>Agaricomycotina</taxon>
        <taxon>Agaricomycetes</taxon>
        <taxon>Agaricomycetidae</taxon>
        <taxon>Agaricales</taxon>
        <taxon>Agaricineae</taxon>
        <taxon>Agaricaceae</taxon>
        <taxon>Leucocoprinus</taxon>
    </lineage>
</organism>
<keyword evidence="1" id="KW-0143">Chaperone</keyword>
<dbReference type="EMBL" id="JANIEX010000286">
    <property type="protein sequence ID" value="KAJ3569469.1"/>
    <property type="molecule type" value="Genomic_DNA"/>
</dbReference>
<dbReference type="GO" id="GO:0051087">
    <property type="term" value="F:protein-folding chaperone binding"/>
    <property type="evidence" value="ECO:0007669"/>
    <property type="project" value="TreeGrafter"/>
</dbReference>
<evidence type="ECO:0000256" key="2">
    <source>
        <dbReference type="SAM" id="MobiDB-lite"/>
    </source>
</evidence>
<accession>A0AAD5VTK5</accession>
<keyword evidence="5" id="KW-1185">Reference proteome</keyword>
<evidence type="ECO:0000259" key="3">
    <source>
        <dbReference type="PROSITE" id="PS50076"/>
    </source>
</evidence>
<dbReference type="AlphaFoldDB" id="A0AAD5VTK5"/>
<dbReference type="PROSITE" id="PS50076">
    <property type="entry name" value="DNAJ_2"/>
    <property type="match status" value="1"/>
</dbReference>
<reference evidence="4" key="1">
    <citation type="submission" date="2022-07" db="EMBL/GenBank/DDBJ databases">
        <title>Genome Sequence of Leucocoprinus birnbaumii.</title>
        <authorList>
            <person name="Buettner E."/>
        </authorList>
    </citation>
    <scope>NUCLEOTIDE SEQUENCE</scope>
    <source>
        <strain evidence="4">VT141</strain>
    </source>
</reference>
<dbReference type="InterPro" id="IPR036869">
    <property type="entry name" value="J_dom_sf"/>
</dbReference>
<feature type="compositionally biased region" description="Pro residues" evidence="2">
    <location>
        <begin position="443"/>
        <end position="453"/>
    </location>
</feature>
<dbReference type="InterPro" id="IPR051948">
    <property type="entry name" value="Hsp70_co-chaperone_J-domain"/>
</dbReference>
<dbReference type="SUPFAM" id="SSF46565">
    <property type="entry name" value="Chaperone J-domain"/>
    <property type="match status" value="1"/>
</dbReference>
<dbReference type="CDD" id="cd06257">
    <property type="entry name" value="DnaJ"/>
    <property type="match status" value="1"/>
</dbReference>
<dbReference type="PANTHER" id="PTHR44360:SF1">
    <property type="entry name" value="DNAJ HOMOLOG SUBFAMILY B MEMBER 9"/>
    <property type="match status" value="1"/>
</dbReference>
<evidence type="ECO:0000256" key="1">
    <source>
        <dbReference type="ARBA" id="ARBA00023186"/>
    </source>
</evidence>
<dbReference type="InterPro" id="IPR001623">
    <property type="entry name" value="DnaJ_domain"/>
</dbReference>
<dbReference type="GO" id="GO:0051787">
    <property type="term" value="F:misfolded protein binding"/>
    <property type="evidence" value="ECO:0007669"/>
    <property type="project" value="TreeGrafter"/>
</dbReference>
<dbReference type="GO" id="GO:0036503">
    <property type="term" value="P:ERAD pathway"/>
    <property type="evidence" value="ECO:0007669"/>
    <property type="project" value="TreeGrafter"/>
</dbReference>
<protein>
    <recommendedName>
        <fullName evidence="3">J domain-containing protein</fullName>
    </recommendedName>
</protein>
<dbReference type="Proteomes" id="UP001213000">
    <property type="component" value="Unassembled WGS sequence"/>
</dbReference>
<sequence length="469" mass="51396">MVFGSAWFGLIGWTIIPDLATRQLLAFSHKTLASKVPAFTPPVPGTPAYRKHYAYTFASVVLGYLLYNMVQSSRALPPNFYEILGVAPDVDENGLKLAFRAFAKKNHPDRPEVGKDVVRFAYDRFGPSVLSWKSCSTQREYLYHGILQSSGYHIVTGAALLFWSTIGKPSPISFWRYLLFSAFLVSEMSLILAPTGKSTFIFTYLFPNRITYQHVLFLHQLFLFFSVALSRVAPLFSSPEYDAQTEKAILEKTRALASMADREASIILHADLHSITPSPSKPSPITNGRATIPLMTPLPPADTMSFYKSESISNKMRDLIIEHNLKKDSGPLRTAWEYAVQRGRALAALAESVTGEGQGDELVNTSSSSSSTALASSNLSTSIQHSKKNFWEAAVATPTAASTSAVDPSGSSLIDGSTYYVVDDHHENKADQATTINGASEPLPSPRPSPPRSRPASPMKKSSTEVLMD</sequence>
<name>A0AAD5VTK5_9AGAR</name>
<feature type="domain" description="J" evidence="3">
    <location>
        <begin position="79"/>
        <end position="145"/>
    </location>
</feature>
<proteinExistence type="predicted"/>
<feature type="region of interest" description="Disordered" evidence="2">
    <location>
        <begin position="275"/>
        <end position="294"/>
    </location>
</feature>
<comment type="caution">
    <text evidence="4">The sequence shown here is derived from an EMBL/GenBank/DDBJ whole genome shotgun (WGS) entry which is preliminary data.</text>
</comment>
<feature type="compositionally biased region" description="Low complexity" evidence="2">
    <location>
        <begin position="275"/>
        <end position="286"/>
    </location>
</feature>
<dbReference type="GO" id="GO:0005783">
    <property type="term" value="C:endoplasmic reticulum"/>
    <property type="evidence" value="ECO:0007669"/>
    <property type="project" value="TreeGrafter"/>
</dbReference>
<evidence type="ECO:0000313" key="5">
    <source>
        <dbReference type="Proteomes" id="UP001213000"/>
    </source>
</evidence>
<dbReference type="Gene3D" id="1.10.287.110">
    <property type="entry name" value="DnaJ domain"/>
    <property type="match status" value="1"/>
</dbReference>
<feature type="region of interest" description="Disordered" evidence="2">
    <location>
        <begin position="428"/>
        <end position="469"/>
    </location>
</feature>